<dbReference type="AlphaFoldDB" id="A0A239BZX5"/>
<reference evidence="3 4" key="1">
    <citation type="submission" date="2017-06" db="EMBL/GenBank/DDBJ databases">
        <authorList>
            <person name="Kim H.J."/>
            <person name="Triplett B.A."/>
        </authorList>
    </citation>
    <scope>NUCLEOTIDE SEQUENCE [LARGE SCALE GENOMIC DNA]</scope>
    <source>
        <strain evidence="3 4">DSM 43151</strain>
    </source>
</reference>
<dbReference type="EMBL" id="FZNR01000010">
    <property type="protein sequence ID" value="SNS13456.1"/>
    <property type="molecule type" value="Genomic_DNA"/>
</dbReference>
<evidence type="ECO:0000313" key="3">
    <source>
        <dbReference type="EMBL" id="SNS13456.1"/>
    </source>
</evidence>
<organism evidence="3 4">
    <name type="scientific">Actinoplanes regularis</name>
    <dbReference type="NCBI Taxonomy" id="52697"/>
    <lineage>
        <taxon>Bacteria</taxon>
        <taxon>Bacillati</taxon>
        <taxon>Actinomycetota</taxon>
        <taxon>Actinomycetes</taxon>
        <taxon>Micromonosporales</taxon>
        <taxon>Micromonosporaceae</taxon>
        <taxon>Actinoplanes</taxon>
    </lineage>
</organism>
<sequence>MKKAKGLLMVAAGVVSGFALGAAPAQAAEQPGRLNVDVIGHFKSKENCRWVGKTGRAFGKWRVFDCDRSAFDPNLWTLTIYRLNRPGRPGGPVGPVRPGGPGAPGGPVLPGGPVVPGGPGLPPGPTQLPAGPALPPGPVQLPARPAQIPAGPAQLPAVPAQLPAGPAQLPIMQEPVRPANMNRPMLPIAPGQPHVMPLRPPRG</sequence>
<keyword evidence="4" id="KW-1185">Reference proteome</keyword>
<evidence type="ECO:0000313" key="4">
    <source>
        <dbReference type="Proteomes" id="UP000198415"/>
    </source>
</evidence>
<name>A0A239BZX5_9ACTN</name>
<keyword evidence="2" id="KW-0732">Signal</keyword>
<evidence type="ECO:0000256" key="2">
    <source>
        <dbReference type="SAM" id="SignalP"/>
    </source>
</evidence>
<evidence type="ECO:0000256" key="1">
    <source>
        <dbReference type="SAM" id="MobiDB-lite"/>
    </source>
</evidence>
<feature type="region of interest" description="Disordered" evidence="1">
    <location>
        <begin position="86"/>
        <end position="137"/>
    </location>
</feature>
<feature type="compositionally biased region" description="Pro residues" evidence="1">
    <location>
        <begin position="119"/>
        <end position="137"/>
    </location>
</feature>
<feature type="chain" id="PRO_5012172868" evidence="2">
    <location>
        <begin position="28"/>
        <end position="203"/>
    </location>
</feature>
<proteinExistence type="predicted"/>
<accession>A0A239BZX5</accession>
<dbReference type="Proteomes" id="UP000198415">
    <property type="component" value="Unassembled WGS sequence"/>
</dbReference>
<protein>
    <submittedName>
        <fullName evidence="3">Uncharacterized protein</fullName>
    </submittedName>
</protein>
<gene>
    <name evidence="3" type="ORF">SAMN06264365_110228</name>
</gene>
<feature type="signal peptide" evidence="2">
    <location>
        <begin position="1"/>
        <end position="27"/>
    </location>
</feature>
<feature type="compositionally biased region" description="Gly residues" evidence="1">
    <location>
        <begin position="88"/>
        <end position="118"/>
    </location>
</feature>